<dbReference type="GO" id="GO:0005524">
    <property type="term" value="F:ATP binding"/>
    <property type="evidence" value="ECO:0007669"/>
    <property type="project" value="UniProtKB-KW"/>
</dbReference>
<dbReference type="InterPro" id="IPR011050">
    <property type="entry name" value="Pectin_lyase_fold/virulence"/>
</dbReference>
<comment type="caution">
    <text evidence="6">The sequence shown here is derived from an EMBL/GenBank/DDBJ whole genome shotgun (WGS) entry which is preliminary data.</text>
</comment>
<dbReference type="InterPro" id="IPR039448">
    <property type="entry name" value="Beta_helix"/>
</dbReference>
<comment type="similarity">
    <text evidence="1">Belongs to the CbxX/CfxQ family.</text>
</comment>
<evidence type="ECO:0000256" key="3">
    <source>
        <dbReference type="ARBA" id="ARBA00022840"/>
    </source>
</evidence>
<dbReference type="GO" id="GO:0016887">
    <property type="term" value="F:ATP hydrolysis activity"/>
    <property type="evidence" value="ECO:0007669"/>
    <property type="project" value="InterPro"/>
</dbReference>
<dbReference type="EMBL" id="JACCFS010000001">
    <property type="protein sequence ID" value="NYJ37908.1"/>
    <property type="molecule type" value="Genomic_DNA"/>
</dbReference>
<gene>
    <name evidence="6" type="ORF">HNR10_005789</name>
</gene>
<keyword evidence="2" id="KW-0547">Nucleotide-binding</keyword>
<dbReference type="InterPro" id="IPR050773">
    <property type="entry name" value="CbxX/CfxQ_RuBisCO_ESX"/>
</dbReference>
<dbReference type="SUPFAM" id="SSF52540">
    <property type="entry name" value="P-loop containing nucleoside triphosphate hydrolases"/>
    <property type="match status" value="2"/>
</dbReference>
<evidence type="ECO:0000256" key="4">
    <source>
        <dbReference type="SAM" id="MobiDB-lite"/>
    </source>
</evidence>
<keyword evidence="7" id="KW-1185">Reference proteome</keyword>
<evidence type="ECO:0000256" key="1">
    <source>
        <dbReference type="ARBA" id="ARBA00010378"/>
    </source>
</evidence>
<sequence length="1114" mass="117747">MSRQLLKVAPDGRDAHPTIRSALAAARSGALISIAPGRYEESLMITQVVTLAAENGRGSVELIADSGCAVASLAEAVKITGLVVRGRDGDRPAVDIPSGQLELADCEVDGSSWAAVVVREDGALAMRDCRVTSTGGAGVVITTEQPTILEDCVIEDVESTGVVIGGKGRPTVRACTIRDARGNGVYANDRAAGSIADCEITGVSKPAIALDDDAATTISRVRVHDVAQDALLVSSSGRPRVEDCTFEDIGGRGIAVHSDADPQISGVTITRPATVGVHAWGKARGMLIGCAVHGAGEDAVRMEDRSSTAFVELTVKGGGGIRVSGGSTAEFDRGRVTETTGSAFTIEAAAPFLRGVFIGEARGHGVHFAERSQGRVDDVDIERVGRSGIQAGAGSRPLLSNVRVRAARDNGVTVAADAVAELRDCDVAECGGDGISVQPGGQVDALRSRVHGGRRNGAMVAAGARADLRHCEVFGNVGDGVLVHSAEDVTLDTCSVHDNQRSGLRQTVRSERVRAEKLVSMDNGSPDAYGESAGALAPPPLPAETVEPPAPGDDGLLEVEGPLAELEALVGLENVKHEVTTLINRNQVAQRRAEMGLPSLTMSRHLVFGGPPGTGKTTVARLYGRILADLDVLRYGHVVEVARADLVSQYVGGTAIKTTEVFDKARGGVLFIDEAYTLAAQQDGGGTGADFGREAIDTLVKLMEDHRDDVVVIAAGYTDEMARFLATNPGMASRFSRTIEFPNYTSDDLVSIVQRMCAASSYELPPDTEAALRGYFDRMPKGATFGNGRTARKTFEEMVDRQAFRLGSMVPGDPGELSRLLPEDLGVQPGGPGGGTDAENGEDRLARLRAELTGMVGLAQVKSTVTDLVNLIATGRQRRRMGLPVPTMSHHLVFSGPPGTGKTTVARLYGELLNALGVLPTPQIVEAARADLVGRYIGHTAQLTTEVFERARGGVLFIDEAYALTPQGGTGGDFGQEAVDTLVKLMEDHRDEVVVIVAGYTAEMNRFLESNPGLASRFSHRVEFADYSDEELVTIIRRMAESNGYACAPETVERLHEHFAMVPRTASFGNARYARQTLERMMTRQAGRLVHVPDATREELTALGPEDVPAPQGV</sequence>
<evidence type="ECO:0000313" key="6">
    <source>
        <dbReference type="EMBL" id="NYJ37908.1"/>
    </source>
</evidence>
<dbReference type="InterPro" id="IPR006626">
    <property type="entry name" value="PbH1"/>
</dbReference>
<dbReference type="SMART" id="SM00382">
    <property type="entry name" value="AAA"/>
    <property type="match status" value="2"/>
</dbReference>
<dbReference type="InterPro" id="IPR027417">
    <property type="entry name" value="P-loop_NTPase"/>
</dbReference>
<dbReference type="SUPFAM" id="SSF51126">
    <property type="entry name" value="Pectin lyase-like"/>
    <property type="match status" value="3"/>
</dbReference>
<protein>
    <submittedName>
        <fullName evidence="6">SpoVK/Ycf46/Vps4 family AAA+-type ATPase</fullName>
    </submittedName>
</protein>
<dbReference type="PRINTS" id="PR00819">
    <property type="entry name" value="CBXCFQXSUPER"/>
</dbReference>
<accession>A0A7Z0JCX3</accession>
<dbReference type="PANTHER" id="PTHR43392:SF2">
    <property type="entry name" value="AAA-TYPE ATPASE FAMILY PROTEIN _ ANKYRIN REPEAT FAMILY PROTEIN"/>
    <property type="match status" value="1"/>
</dbReference>
<dbReference type="Proteomes" id="UP000572051">
    <property type="component" value="Unassembled WGS sequence"/>
</dbReference>
<keyword evidence="3" id="KW-0067">ATP-binding</keyword>
<dbReference type="InterPro" id="IPR003593">
    <property type="entry name" value="AAA+_ATPase"/>
</dbReference>
<dbReference type="Gene3D" id="1.10.8.60">
    <property type="match status" value="2"/>
</dbReference>
<dbReference type="InterPro" id="IPR003959">
    <property type="entry name" value="ATPase_AAA_core"/>
</dbReference>
<dbReference type="CDD" id="cd00009">
    <property type="entry name" value="AAA"/>
    <property type="match status" value="2"/>
</dbReference>
<feature type="domain" description="AAA+ ATPase" evidence="5">
    <location>
        <begin position="888"/>
        <end position="1028"/>
    </location>
</feature>
<dbReference type="Pfam" id="PF13229">
    <property type="entry name" value="Beta_helix"/>
    <property type="match status" value="2"/>
</dbReference>
<dbReference type="FunFam" id="3.40.50.300:FF:000216">
    <property type="entry name" value="Type VII secretion ATPase EccA"/>
    <property type="match status" value="2"/>
</dbReference>
<dbReference type="InterPro" id="IPR012334">
    <property type="entry name" value="Pectin_lyas_fold"/>
</dbReference>
<dbReference type="Gene3D" id="3.40.50.300">
    <property type="entry name" value="P-loop containing nucleotide triphosphate hydrolases"/>
    <property type="match status" value="2"/>
</dbReference>
<dbReference type="SMART" id="SM00710">
    <property type="entry name" value="PbH1"/>
    <property type="match status" value="12"/>
</dbReference>
<dbReference type="InterPro" id="IPR041627">
    <property type="entry name" value="AAA_lid_6"/>
</dbReference>
<dbReference type="InterPro" id="IPR000641">
    <property type="entry name" value="CbxX/CfxQ"/>
</dbReference>
<dbReference type="PANTHER" id="PTHR43392">
    <property type="entry name" value="AAA-TYPE ATPASE FAMILY PROTEIN / ANKYRIN REPEAT FAMILY PROTEIN"/>
    <property type="match status" value="1"/>
</dbReference>
<proteinExistence type="inferred from homology"/>
<evidence type="ECO:0000259" key="5">
    <source>
        <dbReference type="SMART" id="SM00382"/>
    </source>
</evidence>
<feature type="region of interest" description="Disordered" evidence="4">
    <location>
        <begin position="521"/>
        <end position="544"/>
    </location>
</feature>
<dbReference type="AlphaFoldDB" id="A0A7Z0JCX3"/>
<evidence type="ECO:0000313" key="7">
    <source>
        <dbReference type="Proteomes" id="UP000572051"/>
    </source>
</evidence>
<name>A0A7Z0JCX3_9ACTN</name>
<feature type="domain" description="AAA+ ATPase" evidence="5">
    <location>
        <begin position="602"/>
        <end position="745"/>
    </location>
</feature>
<dbReference type="RefSeq" id="WP_179829016.1">
    <property type="nucleotide sequence ID" value="NZ_JACCFS010000001.1"/>
</dbReference>
<reference evidence="6 7" key="1">
    <citation type="submission" date="2020-07" db="EMBL/GenBank/DDBJ databases">
        <title>Sequencing the genomes of 1000 actinobacteria strains.</title>
        <authorList>
            <person name="Klenk H.-P."/>
        </authorList>
    </citation>
    <scope>NUCLEOTIDE SEQUENCE [LARGE SCALE GENOMIC DNA]</scope>
    <source>
        <strain evidence="6 7">DSM 44442</strain>
    </source>
</reference>
<dbReference type="Gene3D" id="2.160.20.10">
    <property type="entry name" value="Single-stranded right-handed beta-helix, Pectin lyase-like"/>
    <property type="match status" value="3"/>
</dbReference>
<dbReference type="Pfam" id="PF17866">
    <property type="entry name" value="AAA_lid_6"/>
    <property type="match status" value="2"/>
</dbReference>
<organism evidence="6 7">
    <name type="scientific">Nocardiopsis aegyptia</name>
    <dbReference type="NCBI Taxonomy" id="220378"/>
    <lineage>
        <taxon>Bacteria</taxon>
        <taxon>Bacillati</taxon>
        <taxon>Actinomycetota</taxon>
        <taxon>Actinomycetes</taxon>
        <taxon>Streptosporangiales</taxon>
        <taxon>Nocardiopsidaceae</taxon>
        <taxon>Nocardiopsis</taxon>
    </lineage>
</organism>
<evidence type="ECO:0000256" key="2">
    <source>
        <dbReference type="ARBA" id="ARBA00022741"/>
    </source>
</evidence>
<dbReference type="Pfam" id="PF00004">
    <property type="entry name" value="AAA"/>
    <property type="match status" value="2"/>
</dbReference>